<evidence type="ECO:0000313" key="5">
    <source>
        <dbReference type="Proteomes" id="UP000019225"/>
    </source>
</evidence>
<feature type="signal peptide" evidence="3">
    <location>
        <begin position="1"/>
        <end position="27"/>
    </location>
</feature>
<accession>W5VZ46</accession>
<dbReference type="eggNOG" id="ENOG5033K2H">
    <property type="taxonomic scope" value="Bacteria"/>
</dbReference>
<keyword evidence="2" id="KW-0472">Membrane</keyword>
<keyword evidence="5" id="KW-1185">Reference proteome</keyword>
<dbReference type="RefSeq" id="WP_030111164.1">
    <property type="nucleotide sequence ID" value="NZ_CP007155.1"/>
</dbReference>
<evidence type="ECO:0000313" key="4">
    <source>
        <dbReference type="EMBL" id="AHH93720.1"/>
    </source>
</evidence>
<feature type="compositionally biased region" description="Pro residues" evidence="1">
    <location>
        <begin position="33"/>
        <end position="43"/>
    </location>
</feature>
<proteinExistence type="predicted"/>
<keyword evidence="2" id="KW-0812">Transmembrane</keyword>
<reference evidence="4 5" key="1">
    <citation type="journal article" date="2014" name="BMC Genomics">
        <title>Complete genome sequence of producer of the glycopeptide antibiotic Aculeximycin Kutzneria albida DSM 43870T, a representative of minor genus of Pseudonocardiaceae.</title>
        <authorList>
            <person name="Rebets Y."/>
            <person name="Tokovenko B."/>
            <person name="Lushchyk I."/>
            <person name="Ruckert C."/>
            <person name="Zaburannyi N."/>
            <person name="Bechthold A."/>
            <person name="Kalinowski J."/>
            <person name="Luzhetskyy A."/>
        </authorList>
    </citation>
    <scope>NUCLEOTIDE SEQUENCE [LARGE SCALE GENOMIC DNA]</scope>
    <source>
        <strain evidence="4">DSM 43870</strain>
    </source>
</reference>
<evidence type="ECO:0000256" key="3">
    <source>
        <dbReference type="SAM" id="SignalP"/>
    </source>
</evidence>
<dbReference type="OrthoDB" id="3676216at2"/>
<name>W5VZ46_9PSEU</name>
<dbReference type="Proteomes" id="UP000019225">
    <property type="component" value="Chromosome"/>
</dbReference>
<dbReference type="EMBL" id="CP007155">
    <property type="protein sequence ID" value="AHH93720.1"/>
    <property type="molecule type" value="Genomic_DNA"/>
</dbReference>
<keyword evidence="3" id="KW-0732">Signal</keyword>
<evidence type="ECO:0000256" key="1">
    <source>
        <dbReference type="SAM" id="MobiDB-lite"/>
    </source>
</evidence>
<feature type="transmembrane region" description="Helical" evidence="2">
    <location>
        <begin position="506"/>
        <end position="526"/>
    </location>
</feature>
<feature type="region of interest" description="Disordered" evidence="1">
    <location>
        <begin position="33"/>
        <end position="55"/>
    </location>
</feature>
<feature type="region of interest" description="Disordered" evidence="1">
    <location>
        <begin position="466"/>
        <end position="490"/>
    </location>
</feature>
<gene>
    <name evidence="4" type="ORF">KALB_343</name>
</gene>
<evidence type="ECO:0008006" key="6">
    <source>
        <dbReference type="Google" id="ProtNLM"/>
    </source>
</evidence>
<dbReference type="AlphaFoldDB" id="W5VZ46"/>
<feature type="region of interest" description="Disordered" evidence="1">
    <location>
        <begin position="136"/>
        <end position="157"/>
    </location>
</feature>
<organism evidence="4 5">
    <name type="scientific">Kutzneria albida DSM 43870</name>
    <dbReference type="NCBI Taxonomy" id="1449976"/>
    <lineage>
        <taxon>Bacteria</taxon>
        <taxon>Bacillati</taxon>
        <taxon>Actinomycetota</taxon>
        <taxon>Actinomycetes</taxon>
        <taxon>Pseudonocardiales</taxon>
        <taxon>Pseudonocardiaceae</taxon>
        <taxon>Kutzneria</taxon>
    </lineage>
</organism>
<sequence>MRRRPPTALALPAAAALLALCATPAFAVPTTTPVPSPVNPGQPPASAALGPQPLGHAVGDAGGGLAVIRLLPNSQPTGSILPDLSKDLPKQPLAEAGFGLSSAQANTEAYLAYERAIAQASPMGFAVGGNAPQTPGALAQTALPDNPQATTGGLNPPSTPLDALLKVGLLNGSVHARWSDTLGPCVDTIADAQTSLASLSVLNAIPSLPSKPDLTGLINPSSKLDANTAGEVVNSLKSMSAPLSQLGGLLSGKQTEDGKGSLLSLPNTLSSRSVVKLVDIPGSRNKAVQSTSTLQVASVKILAGTPMEIDINVVSQPTLQVTSGGDEKSSSVAYTAPVLQVVQGGKTLGTLDAANPKLDVPVGVPLPGADQLGKLPIIGQLLPNGSAIPDGFKKIDIGVLRLQIAELDKKSQALTGQPFAGYQVGATARLLDLQLLPTDALGLPNLPSALAQVTLGEQVARAAAPTGGVECGSTPGPGGSTTAAPPAPQGSPPLAYTNAAYDTIPLFWTGTAFLLAGVVVVAALPYRRAKRPTKQ</sequence>
<protein>
    <recommendedName>
        <fullName evidence="6">Secreted protein</fullName>
    </recommendedName>
</protein>
<dbReference type="PATRIC" id="fig|1449976.3.peg.347"/>
<keyword evidence="2" id="KW-1133">Transmembrane helix</keyword>
<dbReference type="HOGENOM" id="CLU_516665_0_0_11"/>
<evidence type="ECO:0000256" key="2">
    <source>
        <dbReference type="SAM" id="Phobius"/>
    </source>
</evidence>
<dbReference type="KEGG" id="kal:KALB_343"/>
<feature type="chain" id="PRO_5004872724" description="Secreted protein" evidence="3">
    <location>
        <begin position="28"/>
        <end position="535"/>
    </location>
</feature>